<reference evidence="2 4" key="1">
    <citation type="submission" date="2019-04" db="EMBL/GenBank/DDBJ databases">
        <title>Novel transposon Tn6433 variants accelerate the dissemination of tet(E) in Aeromonas under oxytetracycline stresses.</title>
        <authorList>
            <person name="Shi Y."/>
            <person name="Tian Z."/>
            <person name="Zhang Y."/>
            <person name="Zhang H."/>
            <person name="Yang M."/>
        </authorList>
    </citation>
    <scope>NUCLEOTIDE SEQUENCE [LARGE SCALE GENOMIC DNA]</scope>
    <source>
        <strain evidence="2 4">T25-39</strain>
        <plasmid evidence="4">paeca1-b</plasmid>
        <plasmid evidence="2">pAeca1-b</plasmid>
    </source>
</reference>
<geneLocation type="plasmid" evidence="2">
    <name>pAeca1-b</name>
</geneLocation>
<proteinExistence type="predicted"/>
<evidence type="ECO:0000313" key="2">
    <source>
        <dbReference type="EMBL" id="QLI60358.1"/>
    </source>
</evidence>
<evidence type="ECO:0000313" key="3">
    <source>
        <dbReference type="EMBL" id="QLI60371.1"/>
    </source>
</evidence>
<gene>
    <name evidence="3" type="ORF">C1C91_22285</name>
    <name evidence="2" type="ORF">C1C91_23240</name>
</gene>
<sequence>MELVGMRPLLIEVIKILLMGGGVILLIELVKPIAGGSVLRWTTLQNIVLVCSLLFIGGRAYWVMHPSNDEVQLHQELNQYGL</sequence>
<keyword evidence="1" id="KW-0472">Membrane</keyword>
<organism evidence="2 4">
    <name type="scientific">Aeromonas caviae</name>
    <name type="common">Aeromonas punctata</name>
    <dbReference type="NCBI Taxonomy" id="648"/>
    <lineage>
        <taxon>Bacteria</taxon>
        <taxon>Pseudomonadati</taxon>
        <taxon>Pseudomonadota</taxon>
        <taxon>Gammaproteobacteria</taxon>
        <taxon>Aeromonadales</taxon>
        <taxon>Aeromonadaceae</taxon>
        <taxon>Aeromonas</taxon>
    </lineage>
</organism>
<evidence type="ECO:0000256" key="1">
    <source>
        <dbReference type="SAM" id="Phobius"/>
    </source>
</evidence>
<geneLocation type="plasmid" evidence="4">
    <name>paeca1-b</name>
</geneLocation>
<name>A0A7D5YHW3_AERCA</name>
<dbReference type="AlphaFoldDB" id="A0A7D5YHW3"/>
<dbReference type="EMBL" id="CP039627">
    <property type="protein sequence ID" value="QLI60358.1"/>
    <property type="molecule type" value="Genomic_DNA"/>
</dbReference>
<keyword evidence="2" id="KW-0614">Plasmid</keyword>
<keyword evidence="1" id="KW-0812">Transmembrane</keyword>
<feature type="transmembrane region" description="Helical" evidence="1">
    <location>
        <begin position="47"/>
        <end position="64"/>
    </location>
</feature>
<accession>A0A7D5YHW3</accession>
<dbReference type="EMBL" id="CP039627">
    <property type="protein sequence ID" value="QLI60371.1"/>
    <property type="molecule type" value="Genomic_DNA"/>
</dbReference>
<protein>
    <submittedName>
        <fullName evidence="2">Uncharacterized protein</fullName>
    </submittedName>
</protein>
<dbReference type="Proteomes" id="UP000266778">
    <property type="component" value="Plasmid pAeca1-b"/>
</dbReference>
<keyword evidence="1" id="KW-1133">Transmembrane helix</keyword>
<feature type="transmembrane region" description="Helical" evidence="1">
    <location>
        <begin position="9"/>
        <end position="27"/>
    </location>
</feature>
<evidence type="ECO:0000313" key="4">
    <source>
        <dbReference type="Proteomes" id="UP000266778"/>
    </source>
</evidence>